<dbReference type="InParanoid" id="K5WC23"/>
<evidence type="ECO:0000259" key="6">
    <source>
        <dbReference type="Pfam" id="PF05920"/>
    </source>
</evidence>
<dbReference type="InterPro" id="IPR008422">
    <property type="entry name" value="KN_HD"/>
</dbReference>
<name>K5WC23_AGABU</name>
<dbReference type="CDD" id="cd00086">
    <property type="entry name" value="homeodomain"/>
    <property type="match status" value="1"/>
</dbReference>
<dbReference type="AlphaFoldDB" id="K5WC23"/>
<dbReference type="RefSeq" id="XP_007326022.1">
    <property type="nucleotide sequence ID" value="XM_007325960.1"/>
</dbReference>
<dbReference type="GO" id="GO:0006355">
    <property type="term" value="P:regulation of DNA-templated transcription"/>
    <property type="evidence" value="ECO:0007669"/>
    <property type="project" value="InterPro"/>
</dbReference>
<dbReference type="Proteomes" id="UP000008493">
    <property type="component" value="Unassembled WGS sequence"/>
</dbReference>
<comment type="similarity">
    <text evidence="1">Belongs to the TALE/M-ATYP homeobox family.</text>
</comment>
<evidence type="ECO:0000256" key="1">
    <source>
        <dbReference type="ARBA" id="ARBA00005800"/>
    </source>
</evidence>
<dbReference type="GeneID" id="18828603"/>
<evidence type="ECO:0000256" key="4">
    <source>
        <dbReference type="ARBA" id="ARBA00023242"/>
    </source>
</evidence>
<accession>K5WC23</accession>
<dbReference type="GO" id="GO:0003677">
    <property type="term" value="F:DNA binding"/>
    <property type="evidence" value="ECO:0007669"/>
    <property type="project" value="UniProtKB-KW"/>
</dbReference>
<dbReference type="STRING" id="597362.K5WC23"/>
<reference evidence="9" key="1">
    <citation type="journal article" date="2012" name="Proc. Natl. Acad. Sci. U.S.A.">
        <title>Genome sequence of the button mushroom Agaricus bisporus reveals mechanisms governing adaptation to a humic-rich ecological niche.</title>
        <authorList>
            <person name="Morin E."/>
            <person name="Kohler A."/>
            <person name="Baker A.R."/>
            <person name="Foulongne-Oriol M."/>
            <person name="Lombard V."/>
            <person name="Nagy L.G."/>
            <person name="Ohm R.A."/>
            <person name="Patyshakuliyeva A."/>
            <person name="Brun A."/>
            <person name="Aerts A.L."/>
            <person name="Bailey A.M."/>
            <person name="Billette C."/>
            <person name="Coutinho P.M."/>
            <person name="Deakin G."/>
            <person name="Doddapaneni H."/>
            <person name="Floudas D."/>
            <person name="Grimwood J."/>
            <person name="Hilden K."/>
            <person name="Kuees U."/>
            <person name="LaButti K.M."/>
            <person name="Lapidus A."/>
            <person name="Lindquist E.A."/>
            <person name="Lucas S.M."/>
            <person name="Murat C."/>
            <person name="Riley R.W."/>
            <person name="Salamov A.A."/>
            <person name="Schmutz J."/>
            <person name="Subramanian V."/>
            <person name="Woesten H.A.B."/>
            <person name="Xu J."/>
            <person name="Eastwood D.C."/>
            <person name="Foster G.D."/>
            <person name="Sonnenberg A.S."/>
            <person name="Cullen D."/>
            <person name="de Vries R.P."/>
            <person name="Lundell T."/>
            <person name="Hibbett D.S."/>
            <person name="Henrissat B."/>
            <person name="Burton K.S."/>
            <person name="Kerrigan R.W."/>
            <person name="Challen M.P."/>
            <person name="Grigoriev I.V."/>
            <person name="Martin F."/>
        </authorList>
    </citation>
    <scope>NUCLEOTIDE SEQUENCE [LARGE SCALE GENOMIC DNA]</scope>
    <source>
        <strain evidence="9">JB137-S8 / ATCC MYA-4627 / FGSC 10392</strain>
    </source>
</reference>
<dbReference type="Pfam" id="PF05920">
    <property type="entry name" value="Homeobox_KN"/>
    <property type="match status" value="1"/>
</dbReference>
<organism evidence="8 9">
    <name type="scientific">Agaricus bisporus var. burnettii (strain JB137-S8 / ATCC MYA-4627 / FGSC 10392)</name>
    <name type="common">White button mushroom</name>
    <dbReference type="NCBI Taxonomy" id="597362"/>
    <lineage>
        <taxon>Eukaryota</taxon>
        <taxon>Fungi</taxon>
        <taxon>Dikarya</taxon>
        <taxon>Basidiomycota</taxon>
        <taxon>Agaricomycotina</taxon>
        <taxon>Agaricomycetes</taxon>
        <taxon>Agaricomycetidae</taxon>
        <taxon>Agaricales</taxon>
        <taxon>Agaricineae</taxon>
        <taxon>Agaricaceae</taxon>
        <taxon>Agaricus</taxon>
    </lineage>
</organism>
<gene>
    <name evidence="8" type="primary">b1-1</name>
    <name evidence="8" type="ORF">AGABI1DRAFT_144356</name>
</gene>
<dbReference type="Pfam" id="PF12731">
    <property type="entry name" value="Mating_N"/>
    <property type="match status" value="1"/>
</dbReference>
<dbReference type="Gene3D" id="1.10.10.60">
    <property type="entry name" value="Homeodomain-like"/>
    <property type="match status" value="1"/>
</dbReference>
<feature type="compositionally biased region" description="Low complexity" evidence="5">
    <location>
        <begin position="256"/>
        <end position="282"/>
    </location>
</feature>
<evidence type="ECO:0000256" key="5">
    <source>
        <dbReference type="SAM" id="MobiDB-lite"/>
    </source>
</evidence>
<evidence type="ECO:0000256" key="3">
    <source>
        <dbReference type="ARBA" id="ARBA00023155"/>
    </source>
</evidence>
<dbReference type="InterPro" id="IPR024333">
    <property type="entry name" value="Mating-type_A-alpha/beta_1_N"/>
</dbReference>
<sequence length="631" mass="70296">MSTRSSRKTVKQSLCRRFSDAESAFLDALDVGGGAMTAFEEEWTHLRDDFEAACIQGDVDPETASYARLVTYRIAEISSSFLKLEATCKQLTDSLMADLASIPELRQSQVLDTPQETISSRRDVSLAAEWLSKNFFNPYPSSTVRDRISHQSNWNRKDVDAWFTEARRRIGWNDIRKQYFQNKRAGAVERATEFFNGSPTCFDAVLSQAFIDMESRVQDLYVEPYKPSKLAVVLGKGHSDEAAFNMQKGFSTPFKSPRTLSPSRRSLTSSSRSASPIDSSVSICQTNRKRPRSDKTDQYHSQHPRKKLREEEPTTIMLQAQPTCSSVSQSSLEEVSVDAITKGSSAVARPARSPRLSPFLDPQRKQLHPEALDLPNNAFGGSRTIRSQTTSALGHTQSNACTPMAPDLGSINPTSLSNFRPSASSTIMPDLQVDFVHDISHAEISELSYTFPGPLTHDQPTLMQPVDQPWSNSATSAHLPTYDLSMSTLLETASQAMPPNGNTDVVPSSDLFNNCSFYDDQLFELLRPPFGRGAPAVPPMQNFQGLNTEVDISLAAPYLDFESCTSQIPQPQIDDILADFIHNFSAPPVDDAEKLKRVAHVEMLKREKEHLQERLQSLYVSLPLVINKRLT</sequence>
<dbReference type="OrthoDB" id="250329at2759"/>
<feature type="domain" description="Mating-type protein A-alpha/beta 1 N-terminal" evidence="7">
    <location>
        <begin position="11"/>
        <end position="96"/>
    </location>
</feature>
<proteinExistence type="inferred from homology"/>
<dbReference type="InterPro" id="IPR001356">
    <property type="entry name" value="HD"/>
</dbReference>
<keyword evidence="4" id="KW-0539">Nucleus</keyword>
<keyword evidence="3 8" id="KW-0371">Homeobox</keyword>
<dbReference type="EMBL" id="JH971385">
    <property type="protein sequence ID" value="EKM84449.1"/>
    <property type="molecule type" value="Genomic_DNA"/>
</dbReference>
<evidence type="ECO:0000256" key="2">
    <source>
        <dbReference type="ARBA" id="ARBA00023125"/>
    </source>
</evidence>
<dbReference type="SUPFAM" id="SSF46689">
    <property type="entry name" value="Homeodomain-like"/>
    <property type="match status" value="1"/>
</dbReference>
<dbReference type="HOGENOM" id="CLU_433419_0_0_1"/>
<feature type="region of interest" description="Disordered" evidence="5">
    <location>
        <begin position="248"/>
        <end position="314"/>
    </location>
</feature>
<feature type="region of interest" description="Disordered" evidence="5">
    <location>
        <begin position="395"/>
        <end position="416"/>
    </location>
</feature>
<protein>
    <submittedName>
        <fullName evidence="8">HD1 tpye of homeodomain transcription factor A mating type protein</fullName>
    </submittedName>
</protein>
<dbReference type="InterPro" id="IPR009057">
    <property type="entry name" value="Homeodomain-like_sf"/>
</dbReference>
<keyword evidence="2 8" id="KW-0238">DNA-binding</keyword>
<feature type="domain" description="KN homeodomain" evidence="6">
    <location>
        <begin position="130"/>
        <end position="169"/>
    </location>
</feature>
<evidence type="ECO:0000313" key="9">
    <source>
        <dbReference type="Proteomes" id="UP000008493"/>
    </source>
</evidence>
<keyword evidence="9" id="KW-1185">Reference proteome</keyword>
<dbReference type="KEGG" id="abp:AGABI1DRAFT144356"/>
<evidence type="ECO:0000259" key="7">
    <source>
        <dbReference type="Pfam" id="PF12731"/>
    </source>
</evidence>
<dbReference type="OMA" id="RIGWNDI"/>
<evidence type="ECO:0000313" key="8">
    <source>
        <dbReference type="EMBL" id="EKM84449.1"/>
    </source>
</evidence>